<feature type="compositionally biased region" description="Basic residues" evidence="1">
    <location>
        <begin position="1"/>
        <end position="10"/>
    </location>
</feature>
<evidence type="ECO:0000256" key="1">
    <source>
        <dbReference type="SAM" id="MobiDB-lite"/>
    </source>
</evidence>
<dbReference type="EMBL" id="KK103085">
    <property type="protein sequence ID" value="KIY96268.1"/>
    <property type="molecule type" value="Genomic_DNA"/>
</dbReference>
<evidence type="ECO:0000313" key="2">
    <source>
        <dbReference type="EMBL" id="KIY96268.1"/>
    </source>
</evidence>
<dbReference type="Proteomes" id="UP000054498">
    <property type="component" value="Unassembled WGS sequence"/>
</dbReference>
<feature type="compositionally biased region" description="Acidic residues" evidence="1">
    <location>
        <begin position="209"/>
        <end position="219"/>
    </location>
</feature>
<gene>
    <name evidence="2" type="ORF">MNEG_11693</name>
</gene>
<dbReference type="RefSeq" id="XP_013895288.1">
    <property type="nucleotide sequence ID" value="XM_014039834.1"/>
</dbReference>
<feature type="region of interest" description="Disordered" evidence="1">
    <location>
        <begin position="165"/>
        <end position="226"/>
    </location>
</feature>
<organism evidence="2 3">
    <name type="scientific">Monoraphidium neglectum</name>
    <dbReference type="NCBI Taxonomy" id="145388"/>
    <lineage>
        <taxon>Eukaryota</taxon>
        <taxon>Viridiplantae</taxon>
        <taxon>Chlorophyta</taxon>
        <taxon>core chlorophytes</taxon>
        <taxon>Chlorophyceae</taxon>
        <taxon>CS clade</taxon>
        <taxon>Sphaeropleales</taxon>
        <taxon>Selenastraceae</taxon>
        <taxon>Monoraphidium</taxon>
    </lineage>
</organism>
<dbReference type="AlphaFoldDB" id="A0A0D2KKD6"/>
<reference evidence="2 3" key="1">
    <citation type="journal article" date="2013" name="BMC Genomics">
        <title>Reconstruction of the lipid metabolism for the microalga Monoraphidium neglectum from its genome sequence reveals characteristics suitable for biofuel production.</title>
        <authorList>
            <person name="Bogen C."/>
            <person name="Al-Dilaimi A."/>
            <person name="Albersmeier A."/>
            <person name="Wichmann J."/>
            <person name="Grundmann M."/>
            <person name="Rupp O."/>
            <person name="Lauersen K.J."/>
            <person name="Blifernez-Klassen O."/>
            <person name="Kalinowski J."/>
            <person name="Goesmann A."/>
            <person name="Mussgnug J.H."/>
            <person name="Kruse O."/>
        </authorList>
    </citation>
    <scope>NUCLEOTIDE SEQUENCE [LARGE SCALE GENOMIC DNA]</scope>
    <source>
        <strain evidence="2 3">SAG 48.87</strain>
    </source>
</reference>
<feature type="compositionally biased region" description="Acidic residues" evidence="1">
    <location>
        <begin position="183"/>
        <end position="193"/>
    </location>
</feature>
<dbReference type="GeneID" id="25728981"/>
<feature type="compositionally biased region" description="Basic and acidic residues" evidence="1">
    <location>
        <begin position="165"/>
        <end position="182"/>
    </location>
</feature>
<dbReference type="KEGG" id="mng:MNEG_11693"/>
<name>A0A0D2KKD6_9CHLO</name>
<sequence length="266" mass="27853">MPPKGTKRKAAASSGSGGSGAGGAKVAKGRSAKGKPPGNPPKASPPIKDIKPETLPAGTSGGCSGAPGATVYAVKCSRATRVALISKEAYTDLYGDEVTDMEELINTKAVRMDGTWFWSGPGSCAPNKGPAPGLVVYRTTAAANAASEEAWEELMRGHPFDCRVAGNEDKLEKDEDEDRHKDEDEDQDADEDTGTGTGGRSQQKRAASSDDDGGSDADPDDFKTMAPGGLAAWARRERFLYCPYNAGTPNIMSSKARVEIIEVVVK</sequence>
<keyword evidence="3" id="KW-1185">Reference proteome</keyword>
<feature type="region of interest" description="Disordered" evidence="1">
    <location>
        <begin position="1"/>
        <end position="62"/>
    </location>
</feature>
<evidence type="ECO:0000313" key="3">
    <source>
        <dbReference type="Proteomes" id="UP000054498"/>
    </source>
</evidence>
<proteinExistence type="predicted"/>
<accession>A0A0D2KKD6</accession>
<protein>
    <submittedName>
        <fullName evidence="2">Uncharacterized protein</fullName>
    </submittedName>
</protein>